<comment type="similarity">
    <text evidence="2 7">Belongs to the cytochrome P450 family.</text>
</comment>
<dbReference type="CDD" id="cd11041">
    <property type="entry name" value="CYP503A1-like"/>
    <property type="match status" value="1"/>
</dbReference>
<dbReference type="SUPFAM" id="SSF48264">
    <property type="entry name" value="Cytochrome P450"/>
    <property type="match status" value="1"/>
</dbReference>
<dbReference type="InterPro" id="IPR002403">
    <property type="entry name" value="Cyt_P450_E_grp-IV"/>
</dbReference>
<evidence type="ECO:0000256" key="1">
    <source>
        <dbReference type="ARBA" id="ARBA00001971"/>
    </source>
</evidence>
<organism evidence="8 9">
    <name type="scientific">Psilocybe cf. subviscida</name>
    <dbReference type="NCBI Taxonomy" id="2480587"/>
    <lineage>
        <taxon>Eukaryota</taxon>
        <taxon>Fungi</taxon>
        <taxon>Dikarya</taxon>
        <taxon>Basidiomycota</taxon>
        <taxon>Agaricomycotina</taxon>
        <taxon>Agaricomycetes</taxon>
        <taxon>Agaricomycetidae</taxon>
        <taxon>Agaricales</taxon>
        <taxon>Agaricineae</taxon>
        <taxon>Strophariaceae</taxon>
        <taxon>Psilocybe</taxon>
    </lineage>
</organism>
<dbReference type="InterPro" id="IPR036396">
    <property type="entry name" value="Cyt_P450_sf"/>
</dbReference>
<accession>A0A8H5B2G7</accession>
<dbReference type="Gene3D" id="1.10.630.10">
    <property type="entry name" value="Cytochrome P450"/>
    <property type="match status" value="1"/>
</dbReference>
<evidence type="ECO:0000313" key="9">
    <source>
        <dbReference type="Proteomes" id="UP000567179"/>
    </source>
</evidence>
<dbReference type="InterPro" id="IPR017972">
    <property type="entry name" value="Cyt_P450_CS"/>
</dbReference>
<evidence type="ECO:0000256" key="3">
    <source>
        <dbReference type="ARBA" id="ARBA00022723"/>
    </source>
</evidence>
<reference evidence="8 9" key="1">
    <citation type="journal article" date="2020" name="ISME J.">
        <title>Uncovering the hidden diversity of litter-decomposition mechanisms in mushroom-forming fungi.</title>
        <authorList>
            <person name="Floudas D."/>
            <person name="Bentzer J."/>
            <person name="Ahren D."/>
            <person name="Johansson T."/>
            <person name="Persson P."/>
            <person name="Tunlid A."/>
        </authorList>
    </citation>
    <scope>NUCLEOTIDE SEQUENCE [LARGE SCALE GENOMIC DNA]</scope>
    <source>
        <strain evidence="8 9">CBS 101986</strain>
    </source>
</reference>
<keyword evidence="6 7" id="KW-0349">Heme</keyword>
<dbReference type="GO" id="GO:0004497">
    <property type="term" value="F:monooxygenase activity"/>
    <property type="evidence" value="ECO:0007669"/>
    <property type="project" value="UniProtKB-KW"/>
</dbReference>
<evidence type="ECO:0000256" key="5">
    <source>
        <dbReference type="ARBA" id="ARBA00023004"/>
    </source>
</evidence>
<gene>
    <name evidence="8" type="ORF">D9619_007341</name>
</gene>
<proteinExistence type="inferred from homology"/>
<keyword evidence="5 6" id="KW-0408">Iron</keyword>
<comment type="caution">
    <text evidence="8">The sequence shown here is derived from an EMBL/GenBank/DDBJ whole genome shotgun (WGS) entry which is preliminary data.</text>
</comment>
<keyword evidence="4 7" id="KW-0560">Oxidoreductase</keyword>
<dbReference type="InterPro" id="IPR001128">
    <property type="entry name" value="Cyt_P450"/>
</dbReference>
<dbReference type="GO" id="GO:0020037">
    <property type="term" value="F:heme binding"/>
    <property type="evidence" value="ECO:0007669"/>
    <property type="project" value="InterPro"/>
</dbReference>
<comment type="cofactor">
    <cofactor evidence="1 6">
        <name>heme</name>
        <dbReference type="ChEBI" id="CHEBI:30413"/>
    </cofactor>
</comment>
<sequence>MMNYDVSSNSLVAVASLLVFAYVASLWIYSQTYQLRHIPTVGAPGLLGSYLDAWKFTRRGRELVQKGYEKVGAICHLLVPLLNCTQFYGTAFKVSTIGRYFVVVSGPEMFDDIRKATDDQLSFRQAIAELLQTDYMIGPQIRTDPFHVAVVRTTLTRNLTSRFEDLTDELSAAFAELIPTEWIRLPVMSTVRQVVCRTSNRLFVGLPLCRVPEYRKLHEQMAAEVIVGSQKINKFPQLLRPLVGQLLTKVPENIERLVSHIGPLVQDRLDKEDMFGPDWPDKPNDLLTWLLEEGTGHQRTVREIAVRLLSVNFAAIHTTSMALTHAIYDLAAYPEYAAPLREEVAEVIQAEGWTKMAQGRMRKLDSFLKESQRLAVASLVMNRLVLKDFTFSNGVTVPSGTQLAFATRATHEDELNFKDPYKFQGFRFAEMREEDTEKAKHQMTSLSPEYILFGTGRHACPGRFFAVNELKAMLAYILLNYDIKLVDGNHRPDNVWVGASCSPNPTAEVLLRKRVV</sequence>
<evidence type="ECO:0000256" key="6">
    <source>
        <dbReference type="PIRSR" id="PIRSR602403-1"/>
    </source>
</evidence>
<evidence type="ECO:0000313" key="8">
    <source>
        <dbReference type="EMBL" id="KAF5315411.1"/>
    </source>
</evidence>
<keyword evidence="3 6" id="KW-0479">Metal-binding</keyword>
<dbReference type="OrthoDB" id="1844152at2759"/>
<dbReference type="PRINTS" id="PR00465">
    <property type="entry name" value="EP450IV"/>
</dbReference>
<dbReference type="PANTHER" id="PTHR46206">
    <property type="entry name" value="CYTOCHROME P450"/>
    <property type="match status" value="1"/>
</dbReference>
<feature type="binding site" description="axial binding residue" evidence="6">
    <location>
        <position position="460"/>
    </location>
    <ligand>
        <name>heme</name>
        <dbReference type="ChEBI" id="CHEBI:30413"/>
    </ligand>
    <ligandPart>
        <name>Fe</name>
        <dbReference type="ChEBI" id="CHEBI:18248"/>
    </ligandPart>
</feature>
<dbReference type="GO" id="GO:0016705">
    <property type="term" value="F:oxidoreductase activity, acting on paired donors, with incorporation or reduction of molecular oxygen"/>
    <property type="evidence" value="ECO:0007669"/>
    <property type="project" value="InterPro"/>
</dbReference>
<dbReference type="GO" id="GO:0005506">
    <property type="term" value="F:iron ion binding"/>
    <property type="evidence" value="ECO:0007669"/>
    <property type="project" value="InterPro"/>
</dbReference>
<keyword evidence="9" id="KW-1185">Reference proteome</keyword>
<dbReference type="PROSITE" id="PS00086">
    <property type="entry name" value="CYTOCHROME_P450"/>
    <property type="match status" value="1"/>
</dbReference>
<protein>
    <recommendedName>
        <fullName evidence="10">Cytochrome P450</fullName>
    </recommendedName>
</protein>
<dbReference type="EMBL" id="JAACJJ010000043">
    <property type="protein sequence ID" value="KAF5315411.1"/>
    <property type="molecule type" value="Genomic_DNA"/>
</dbReference>
<dbReference type="Pfam" id="PF00067">
    <property type="entry name" value="p450"/>
    <property type="match status" value="1"/>
</dbReference>
<evidence type="ECO:0000256" key="4">
    <source>
        <dbReference type="ARBA" id="ARBA00023002"/>
    </source>
</evidence>
<evidence type="ECO:0000256" key="2">
    <source>
        <dbReference type="ARBA" id="ARBA00010617"/>
    </source>
</evidence>
<evidence type="ECO:0008006" key="10">
    <source>
        <dbReference type="Google" id="ProtNLM"/>
    </source>
</evidence>
<evidence type="ECO:0000256" key="7">
    <source>
        <dbReference type="RuleBase" id="RU000461"/>
    </source>
</evidence>
<dbReference type="Proteomes" id="UP000567179">
    <property type="component" value="Unassembled WGS sequence"/>
</dbReference>
<keyword evidence="7" id="KW-0503">Monooxygenase</keyword>
<name>A0A8H5B2G7_9AGAR</name>
<dbReference type="AlphaFoldDB" id="A0A8H5B2G7"/>